<feature type="compositionally biased region" description="Low complexity" evidence="1">
    <location>
        <begin position="27"/>
        <end position="38"/>
    </location>
</feature>
<keyword evidence="2" id="KW-0732">Signal</keyword>
<dbReference type="Proteomes" id="UP000250043">
    <property type="component" value="Unassembled WGS sequence"/>
</dbReference>
<evidence type="ECO:0000256" key="2">
    <source>
        <dbReference type="SAM" id="SignalP"/>
    </source>
</evidence>
<name>A0A8E2DKU3_9APHY</name>
<feature type="region of interest" description="Disordered" evidence="1">
    <location>
        <begin position="27"/>
        <end position="46"/>
    </location>
</feature>
<dbReference type="AlphaFoldDB" id="A0A8E2DKU3"/>
<evidence type="ECO:0000313" key="4">
    <source>
        <dbReference type="Proteomes" id="UP000250043"/>
    </source>
</evidence>
<accession>A0A8E2DKU3</accession>
<dbReference type="OrthoDB" id="4584900at2759"/>
<protein>
    <submittedName>
        <fullName evidence="3">Uncharacterized protein</fullName>
    </submittedName>
</protein>
<feature type="chain" id="PRO_5034667379" evidence="2">
    <location>
        <begin position="19"/>
        <end position="215"/>
    </location>
</feature>
<proteinExistence type="predicted"/>
<evidence type="ECO:0000256" key="1">
    <source>
        <dbReference type="SAM" id="MobiDB-lite"/>
    </source>
</evidence>
<reference evidence="3 4" key="1">
    <citation type="submission" date="2016-07" db="EMBL/GenBank/DDBJ databases">
        <title>Draft genome of the white-rot fungus Obba rivulosa 3A-2.</title>
        <authorList>
            <consortium name="DOE Joint Genome Institute"/>
            <person name="Miettinen O."/>
            <person name="Riley R."/>
            <person name="Acob R."/>
            <person name="Barry K."/>
            <person name="Cullen D."/>
            <person name="De Vries R."/>
            <person name="Hainaut M."/>
            <person name="Hatakka A."/>
            <person name="Henrissat B."/>
            <person name="Hilden K."/>
            <person name="Kuo R."/>
            <person name="Labutti K."/>
            <person name="Lipzen A."/>
            <person name="Makela M.R."/>
            <person name="Sandor L."/>
            <person name="Spatafora J.W."/>
            <person name="Grigoriev I.V."/>
            <person name="Hibbett D.S."/>
        </authorList>
    </citation>
    <scope>NUCLEOTIDE SEQUENCE [LARGE SCALE GENOMIC DNA]</scope>
    <source>
        <strain evidence="3 4">3A-2</strain>
    </source>
</reference>
<evidence type="ECO:0000313" key="3">
    <source>
        <dbReference type="EMBL" id="OCH86158.1"/>
    </source>
</evidence>
<dbReference type="EMBL" id="KV722541">
    <property type="protein sequence ID" value="OCH86158.1"/>
    <property type="molecule type" value="Genomic_DNA"/>
</dbReference>
<feature type="signal peptide" evidence="2">
    <location>
        <begin position="1"/>
        <end position="18"/>
    </location>
</feature>
<sequence length="215" mass="23368">MHFSGLFALLAIVPAALCAPPGPGHSSSVSHSIASTQSVQPTHPAPPPIRVLTGSIAVKTASNKFLGYLSFDTHSIHGFVPRKPKEVVVSFNPRSEPFALDIVRSGRPTKFYVGGAGFNPLKRASANIVPLDVVPLTPPFSGPVPPIGAESTIWSLDFGDNELTAQWVNRGGQKPQTFIAFDPKRNQLFFTGDIRAYNQKFRTKAELVRFFFVKK</sequence>
<keyword evidence="4" id="KW-1185">Reference proteome</keyword>
<organism evidence="3 4">
    <name type="scientific">Obba rivulosa</name>
    <dbReference type="NCBI Taxonomy" id="1052685"/>
    <lineage>
        <taxon>Eukaryota</taxon>
        <taxon>Fungi</taxon>
        <taxon>Dikarya</taxon>
        <taxon>Basidiomycota</taxon>
        <taxon>Agaricomycotina</taxon>
        <taxon>Agaricomycetes</taxon>
        <taxon>Polyporales</taxon>
        <taxon>Gelatoporiaceae</taxon>
        <taxon>Obba</taxon>
    </lineage>
</organism>
<gene>
    <name evidence="3" type="ORF">OBBRIDRAFT_838368</name>
</gene>